<evidence type="ECO:0000259" key="4">
    <source>
        <dbReference type="PROSITE" id="PS50002"/>
    </source>
</evidence>
<feature type="compositionally biased region" description="Polar residues" evidence="3">
    <location>
        <begin position="582"/>
        <end position="596"/>
    </location>
</feature>
<dbReference type="PANTHER" id="PTHR47775">
    <property type="entry name" value="BUD SITE SELECTION PROTEIN 14"/>
    <property type="match status" value="1"/>
</dbReference>
<accession>A0A229X0U5</accession>
<dbReference type="SMART" id="SM00326">
    <property type="entry name" value="SH3"/>
    <property type="match status" value="1"/>
</dbReference>
<dbReference type="InterPro" id="IPR001452">
    <property type="entry name" value="SH3_domain"/>
</dbReference>
<dbReference type="SUPFAM" id="SSF50044">
    <property type="entry name" value="SH3-domain"/>
    <property type="match status" value="1"/>
</dbReference>
<feature type="compositionally biased region" description="Low complexity" evidence="3">
    <location>
        <begin position="455"/>
        <end position="473"/>
    </location>
</feature>
<evidence type="ECO:0000256" key="1">
    <source>
        <dbReference type="ARBA" id="ARBA00022443"/>
    </source>
</evidence>
<evidence type="ECO:0000313" key="6">
    <source>
        <dbReference type="Proteomes" id="UP000215289"/>
    </source>
</evidence>
<feature type="compositionally biased region" description="Basic and acidic residues" evidence="3">
    <location>
        <begin position="559"/>
        <end position="573"/>
    </location>
</feature>
<dbReference type="InterPro" id="IPR053039">
    <property type="entry name" value="Polarity_Bud-Selection_Reg"/>
</dbReference>
<dbReference type="Gene3D" id="2.30.30.40">
    <property type="entry name" value="SH3 Domains"/>
    <property type="match status" value="1"/>
</dbReference>
<feature type="domain" description="SH3" evidence="4">
    <location>
        <begin position="126"/>
        <end position="187"/>
    </location>
</feature>
<feature type="compositionally biased region" description="Basic and acidic residues" evidence="3">
    <location>
        <begin position="493"/>
        <end position="507"/>
    </location>
</feature>
<feature type="compositionally biased region" description="Basic and acidic residues" evidence="3">
    <location>
        <begin position="416"/>
        <end position="430"/>
    </location>
</feature>
<feature type="compositionally biased region" description="Basic and acidic residues" evidence="3">
    <location>
        <begin position="370"/>
        <end position="382"/>
    </location>
</feature>
<dbReference type="GO" id="GO:0008104">
    <property type="term" value="P:intracellular protein localization"/>
    <property type="evidence" value="ECO:0007669"/>
    <property type="project" value="TreeGrafter"/>
</dbReference>
<dbReference type="Pfam" id="PF00018">
    <property type="entry name" value="SH3_1"/>
    <property type="match status" value="1"/>
</dbReference>
<feature type="compositionally biased region" description="Polar residues" evidence="3">
    <location>
        <begin position="433"/>
        <end position="449"/>
    </location>
</feature>
<dbReference type="GO" id="GO:0030950">
    <property type="term" value="P:establishment or maintenance of actin cytoskeleton polarity"/>
    <property type="evidence" value="ECO:0007669"/>
    <property type="project" value="TreeGrafter"/>
</dbReference>
<evidence type="ECO:0000256" key="3">
    <source>
        <dbReference type="SAM" id="MobiDB-lite"/>
    </source>
</evidence>
<dbReference type="AlphaFoldDB" id="A0A229X0U5"/>
<dbReference type="OrthoDB" id="196165at2759"/>
<name>A0A229X0U5_9EURO</name>
<keyword evidence="1 2" id="KW-0728">SH3 domain</keyword>
<feature type="region of interest" description="Disordered" evidence="3">
    <location>
        <begin position="82"/>
        <end position="102"/>
    </location>
</feature>
<dbReference type="PROSITE" id="PS50002">
    <property type="entry name" value="SH3"/>
    <property type="match status" value="1"/>
</dbReference>
<dbReference type="Proteomes" id="UP000215289">
    <property type="component" value="Unassembled WGS sequence"/>
</dbReference>
<feature type="compositionally biased region" description="Polar residues" evidence="3">
    <location>
        <begin position="324"/>
        <end position="339"/>
    </location>
</feature>
<protein>
    <recommendedName>
        <fullName evidence="4">SH3 domain-containing protein</fullName>
    </recommendedName>
</protein>
<evidence type="ECO:0000256" key="2">
    <source>
        <dbReference type="PROSITE-ProRule" id="PRU00192"/>
    </source>
</evidence>
<organism evidence="5 6">
    <name type="scientific">Aspergillus turcosus</name>
    <dbReference type="NCBI Taxonomy" id="1245748"/>
    <lineage>
        <taxon>Eukaryota</taxon>
        <taxon>Fungi</taxon>
        <taxon>Dikarya</taxon>
        <taxon>Ascomycota</taxon>
        <taxon>Pezizomycotina</taxon>
        <taxon>Eurotiomycetes</taxon>
        <taxon>Eurotiomycetidae</taxon>
        <taxon>Eurotiales</taxon>
        <taxon>Aspergillaceae</taxon>
        <taxon>Aspergillus</taxon>
        <taxon>Aspergillus subgen. Fumigati</taxon>
    </lineage>
</organism>
<sequence length="751" mass="83127">MTRPRIVRADTLDLQDHHAPSAKDHSKHSFNTDSGLAPHQEHTLRHADQDARNEMIHGPNLDESHLNADRYHDGMDIHDDMDVADAGLGHHGGEEGDLADEESDDLLDDDLLDKISSSPSIDDEDIDFEFVYALHNFVATVDGQANAAKGDTMVLLDDSNSYWWLVRIVKDGSIGYLPAEHIETPTERLARLNKHRNVDLSATMLGDNSEKSKNPLKKAMRRRNAKNVTFTAPTYIEASDIDWSTEDEIDDGDSLIDAGEIMRDDDDMQDDRNDDIVVEPLRPKSNRDKVTEDSENTDETQQSGSTSPEKQRSSQELFEAASEPTVSRSRNGTVRNTDSFFKDDTVETKKISLTPNLLRDEVTSGGLSSETKEGRGSFDNIDRALGANDKGKDDKKRKDKKPGMLSGLFKRKDKKSKSTEDEYEEPEKVSGELSRTSPTPKTSSESVTPPESRVAKGTPAQKQTTKPQKQTPPVVSPAKQSFQHGSNVPVAVESEKVLTKAKQKTDTIRQVVSENDDVIPQPTRSRASEDAGEGILSPVDTIDSSAKREPEEEIVTDATVDHSEFHHEERQSPYDRMVTLEPSVTSQPQRSPQKQDSSYHDRRPESPVSVSPVEAGAPPGLQTDLSSPNDYSVSPISPPISPIENAGESKGIDTVASPMERLSAVTPTWSDASLRSYLDDENDIRDLYIIVHDSSNIPPAGPEHPITGSLFKEESRRLKEMSSQLDMMLADWVSRRMRYATATKTVSVTAS</sequence>
<feature type="compositionally biased region" description="Polar residues" evidence="3">
    <location>
        <begin position="299"/>
        <end position="308"/>
    </location>
</feature>
<feature type="region of interest" description="Disordered" evidence="3">
    <location>
        <begin position="1"/>
        <end position="46"/>
    </location>
</feature>
<dbReference type="FunFam" id="2.30.30.40:FF:000035">
    <property type="entry name" value="SH3 domain containing protein"/>
    <property type="match status" value="1"/>
</dbReference>
<proteinExistence type="predicted"/>
<dbReference type="GO" id="GO:0051286">
    <property type="term" value="C:cell tip"/>
    <property type="evidence" value="ECO:0007669"/>
    <property type="project" value="TreeGrafter"/>
</dbReference>
<comment type="caution">
    <text evidence="5">The sequence shown here is derived from an EMBL/GenBank/DDBJ whole genome shotgun (WGS) entry which is preliminary data.</text>
</comment>
<evidence type="ECO:0000313" key="5">
    <source>
        <dbReference type="EMBL" id="RLL94318.1"/>
    </source>
</evidence>
<reference evidence="5 6" key="1">
    <citation type="submission" date="2018-08" db="EMBL/GenBank/DDBJ databases">
        <title>Draft genome sequences of two Aspergillus turcosus clinical strains isolated from bronchoalveolar lavage fluid: one azole-susceptible and the other azole-resistant.</title>
        <authorList>
            <person name="Parent-Michaud M."/>
            <person name="Dufresne P.J."/>
            <person name="Fournier E."/>
            <person name="Martineau C."/>
            <person name="Moreira S."/>
            <person name="Perkins V."/>
            <person name="De Repentigny L."/>
            <person name="Dufresne S.F."/>
        </authorList>
    </citation>
    <scope>NUCLEOTIDE SEQUENCE [LARGE SCALE GENOMIC DNA]</scope>
    <source>
        <strain evidence="5">HMR AF 1038</strain>
    </source>
</reference>
<feature type="compositionally biased region" description="Basic and acidic residues" evidence="3">
    <location>
        <begin position="7"/>
        <end position="24"/>
    </location>
</feature>
<gene>
    <name evidence="5" type="ORF">CFD26_100942</name>
</gene>
<dbReference type="GO" id="GO:0015630">
    <property type="term" value="C:microtubule cytoskeleton"/>
    <property type="evidence" value="ECO:0007669"/>
    <property type="project" value="TreeGrafter"/>
</dbReference>
<keyword evidence="6" id="KW-1185">Reference proteome</keyword>
<dbReference type="InterPro" id="IPR036028">
    <property type="entry name" value="SH3-like_dom_sf"/>
</dbReference>
<feature type="compositionally biased region" description="Basic and acidic residues" evidence="3">
    <location>
        <begin position="270"/>
        <end position="292"/>
    </location>
</feature>
<feature type="region of interest" description="Disordered" evidence="3">
    <location>
        <begin position="261"/>
        <end position="650"/>
    </location>
</feature>
<dbReference type="EMBL" id="NIDN02000213">
    <property type="protein sequence ID" value="RLL94318.1"/>
    <property type="molecule type" value="Genomic_DNA"/>
</dbReference>
<feature type="compositionally biased region" description="Polar residues" evidence="3">
    <location>
        <begin position="623"/>
        <end position="632"/>
    </location>
</feature>
<feature type="compositionally biased region" description="Basic and acidic residues" evidence="3">
    <location>
        <begin position="340"/>
        <end position="350"/>
    </location>
</feature>
<dbReference type="STRING" id="1245748.A0A229X0U5"/>
<dbReference type="PANTHER" id="PTHR47775:SF1">
    <property type="entry name" value="BUD SITE SELECTION PROTEIN 14"/>
    <property type="match status" value="1"/>
</dbReference>